<dbReference type="Gene3D" id="3.30.390.110">
    <property type="match status" value="1"/>
</dbReference>
<dbReference type="InterPro" id="IPR002672">
    <property type="entry name" value="Ribosomal_eL28"/>
</dbReference>
<proteinExistence type="inferred from homology"/>
<organism evidence="7 8">
    <name type="scientific">Zootermopsis nevadensis</name>
    <name type="common">Dampwood termite</name>
    <dbReference type="NCBI Taxonomy" id="136037"/>
    <lineage>
        <taxon>Eukaryota</taxon>
        <taxon>Metazoa</taxon>
        <taxon>Ecdysozoa</taxon>
        <taxon>Arthropoda</taxon>
        <taxon>Hexapoda</taxon>
        <taxon>Insecta</taxon>
        <taxon>Pterygota</taxon>
        <taxon>Neoptera</taxon>
        <taxon>Polyneoptera</taxon>
        <taxon>Dictyoptera</taxon>
        <taxon>Blattodea</taxon>
        <taxon>Blattoidea</taxon>
        <taxon>Termitoidae</taxon>
        <taxon>Termopsidae</taxon>
        <taxon>Zootermopsis</taxon>
    </lineage>
</organism>
<dbReference type="Proteomes" id="UP000027135">
    <property type="component" value="Unassembled WGS sequence"/>
</dbReference>
<evidence type="ECO:0000259" key="6">
    <source>
        <dbReference type="Pfam" id="PF01778"/>
    </source>
</evidence>
<keyword evidence="8" id="KW-1185">Reference proteome</keyword>
<keyword evidence="3" id="KW-0687">Ribonucleoprotein</keyword>
<dbReference type="AlphaFoldDB" id="A0A067RH36"/>
<dbReference type="FunCoup" id="A0A067RH36">
    <property type="interactions" value="1175"/>
</dbReference>
<evidence type="ECO:0000256" key="4">
    <source>
        <dbReference type="ARBA" id="ARBA00035223"/>
    </source>
</evidence>
<dbReference type="eggNOG" id="KOG3412">
    <property type="taxonomic scope" value="Eukaryota"/>
</dbReference>
<dbReference type="PANTHER" id="PTHR10544">
    <property type="entry name" value="60S RIBOSOMAL PROTEIN L28"/>
    <property type="match status" value="1"/>
</dbReference>
<dbReference type="FunFam" id="3.30.390.110:FF:000002">
    <property type="entry name" value="60S ribosomal protein L28"/>
    <property type="match status" value="1"/>
</dbReference>
<keyword evidence="2 7" id="KW-0689">Ribosomal protein</keyword>
<dbReference type="EMBL" id="KK852639">
    <property type="protein sequence ID" value="KDR19636.1"/>
    <property type="molecule type" value="Genomic_DNA"/>
</dbReference>
<gene>
    <name evidence="7" type="ORF">L798_06157</name>
</gene>
<dbReference type="Pfam" id="PF01778">
    <property type="entry name" value="Ribosomal_L28e"/>
    <property type="match status" value="1"/>
</dbReference>
<feature type="domain" description="Ribosomal eL28/Mak16" evidence="6">
    <location>
        <begin position="5"/>
        <end position="122"/>
    </location>
</feature>
<sequence length="137" mass="15491">MSAHLMWMIIRNNNAYLLKKSNIKKPFSTESNNLNNLSSFRYSGLIHKKSVGIVAAPDNKGFSVVYKKSRALHKPAKSVVRRTMKAGPRRSLYKLKRLLKANKYRTDLTKAALRRASAVLKSQKPLAVKKAHAKKSD</sequence>
<dbReference type="InterPro" id="IPR029004">
    <property type="entry name" value="Ribosomal_eL28/Mak16"/>
</dbReference>
<evidence type="ECO:0000256" key="3">
    <source>
        <dbReference type="ARBA" id="ARBA00023274"/>
    </source>
</evidence>
<comment type="similarity">
    <text evidence="1">Belongs to the eukaryotic ribosomal protein eL28 family.</text>
</comment>
<dbReference type="GO" id="GO:0006412">
    <property type="term" value="P:translation"/>
    <property type="evidence" value="ECO:0007669"/>
    <property type="project" value="InterPro"/>
</dbReference>
<accession>A0A067RH36</accession>
<dbReference type="OMA" id="GKYGQRP"/>
<evidence type="ECO:0000256" key="2">
    <source>
        <dbReference type="ARBA" id="ARBA00022980"/>
    </source>
</evidence>
<dbReference type="OrthoDB" id="338850at2759"/>
<evidence type="ECO:0000256" key="5">
    <source>
        <dbReference type="ARBA" id="ARBA00035330"/>
    </source>
</evidence>
<dbReference type="STRING" id="136037.A0A067RH36"/>
<evidence type="ECO:0000313" key="7">
    <source>
        <dbReference type="EMBL" id="KDR19636.1"/>
    </source>
</evidence>
<dbReference type="GO" id="GO:0005840">
    <property type="term" value="C:ribosome"/>
    <property type="evidence" value="ECO:0007669"/>
    <property type="project" value="UniProtKB-KW"/>
</dbReference>
<dbReference type="GO" id="GO:0003735">
    <property type="term" value="F:structural constituent of ribosome"/>
    <property type="evidence" value="ECO:0007669"/>
    <property type="project" value="InterPro"/>
</dbReference>
<name>A0A067RH36_ZOONE</name>
<protein>
    <recommendedName>
        <fullName evidence="4">Large ribosomal subunit protein eL28</fullName>
    </recommendedName>
    <alternativeName>
        <fullName evidence="5">60S ribosomal protein L28</fullName>
    </alternativeName>
</protein>
<evidence type="ECO:0000256" key="1">
    <source>
        <dbReference type="ARBA" id="ARBA00007926"/>
    </source>
</evidence>
<dbReference type="GO" id="GO:1990904">
    <property type="term" value="C:ribonucleoprotein complex"/>
    <property type="evidence" value="ECO:0007669"/>
    <property type="project" value="UniProtKB-KW"/>
</dbReference>
<reference evidence="7 8" key="1">
    <citation type="journal article" date="2014" name="Nat. Commun.">
        <title>Molecular traces of alternative social organization in a termite genome.</title>
        <authorList>
            <person name="Terrapon N."/>
            <person name="Li C."/>
            <person name="Robertson H.M."/>
            <person name="Ji L."/>
            <person name="Meng X."/>
            <person name="Booth W."/>
            <person name="Chen Z."/>
            <person name="Childers C.P."/>
            <person name="Glastad K.M."/>
            <person name="Gokhale K."/>
            <person name="Gowin J."/>
            <person name="Gronenberg W."/>
            <person name="Hermansen R.A."/>
            <person name="Hu H."/>
            <person name="Hunt B.G."/>
            <person name="Huylmans A.K."/>
            <person name="Khalil S.M."/>
            <person name="Mitchell R.D."/>
            <person name="Munoz-Torres M.C."/>
            <person name="Mustard J.A."/>
            <person name="Pan H."/>
            <person name="Reese J.T."/>
            <person name="Scharf M.E."/>
            <person name="Sun F."/>
            <person name="Vogel H."/>
            <person name="Xiao J."/>
            <person name="Yang W."/>
            <person name="Yang Z."/>
            <person name="Yang Z."/>
            <person name="Zhou J."/>
            <person name="Zhu J."/>
            <person name="Brent C.S."/>
            <person name="Elsik C.G."/>
            <person name="Goodisman M.A."/>
            <person name="Liberles D.A."/>
            <person name="Roe R.M."/>
            <person name="Vargo E.L."/>
            <person name="Vilcinskas A."/>
            <person name="Wang J."/>
            <person name="Bornberg-Bauer E."/>
            <person name="Korb J."/>
            <person name="Zhang G."/>
            <person name="Liebig J."/>
        </authorList>
    </citation>
    <scope>NUCLEOTIDE SEQUENCE [LARGE SCALE GENOMIC DNA]</scope>
    <source>
        <tissue evidence="7">Whole organism</tissue>
    </source>
</reference>
<dbReference type="InParanoid" id="A0A067RH36"/>
<evidence type="ECO:0000313" key="8">
    <source>
        <dbReference type="Proteomes" id="UP000027135"/>
    </source>
</evidence>